<dbReference type="VEuPathDB" id="MicrosporidiaDB:H312_01753"/>
<name>A0A059F122_9MICR</name>
<dbReference type="HOGENOM" id="CLU_1815330_0_0_1"/>
<dbReference type="SUPFAM" id="SSF54197">
    <property type="entry name" value="HIT-like"/>
    <property type="match status" value="1"/>
</dbReference>
<dbReference type="STRING" id="1288291.A0A059F122"/>
<proteinExistence type="predicted"/>
<dbReference type="InterPro" id="IPR036265">
    <property type="entry name" value="HIT-like_sf"/>
</dbReference>
<sequence length="142" mass="16668">MVSKEKFCLDDIEKDLIILQTKHSMAVFHPQPFLKYHILIFPKSQKSDVDDLYPKERDDIFDMIYQFGNMFDDLGDGFTVLFKEYDDILAVHLVVRKEGDLEENDDIYEDDALKMANFKVVTQDARNASSFLRRKVINYNSS</sequence>
<dbReference type="Gene3D" id="3.30.428.10">
    <property type="entry name" value="HIT-like"/>
    <property type="match status" value="1"/>
</dbReference>
<keyword evidence="3" id="KW-1185">Reference proteome</keyword>
<dbReference type="InterPro" id="IPR011146">
    <property type="entry name" value="HIT-like"/>
</dbReference>
<dbReference type="OrthoDB" id="680339at2759"/>
<reference evidence="2 3" key="2">
    <citation type="submission" date="2014-03" db="EMBL/GenBank/DDBJ databases">
        <title>The Genome Sequence of Anncaliia algerae insect isolate PRA339.</title>
        <authorList>
            <consortium name="The Broad Institute Genome Sequencing Platform"/>
            <consortium name="The Broad Institute Genome Sequencing Center for Infectious Disease"/>
            <person name="Cuomo C."/>
            <person name="Becnel J."/>
            <person name="Sanscrainte N."/>
            <person name="Walker B."/>
            <person name="Young S.K."/>
            <person name="Zeng Q."/>
            <person name="Gargeya S."/>
            <person name="Fitzgerald M."/>
            <person name="Haas B."/>
            <person name="Abouelleil A."/>
            <person name="Alvarado L."/>
            <person name="Arachchi H.M."/>
            <person name="Berlin A.M."/>
            <person name="Chapman S.B."/>
            <person name="Dewar J."/>
            <person name="Goldberg J."/>
            <person name="Griggs A."/>
            <person name="Gujja S."/>
            <person name="Hansen M."/>
            <person name="Howarth C."/>
            <person name="Imamovic A."/>
            <person name="Larimer J."/>
            <person name="McCowan C."/>
            <person name="Murphy C."/>
            <person name="Neiman D."/>
            <person name="Pearson M."/>
            <person name="Priest M."/>
            <person name="Roberts A."/>
            <person name="Saif S."/>
            <person name="Shea T."/>
            <person name="Sisk P."/>
            <person name="Sykes S."/>
            <person name="Wortman J."/>
            <person name="Nusbaum C."/>
            <person name="Birren B."/>
        </authorList>
    </citation>
    <scope>NUCLEOTIDE SEQUENCE [LARGE SCALE GENOMIC DNA]</scope>
    <source>
        <strain evidence="2 3">PRA339</strain>
    </source>
</reference>
<dbReference type="GO" id="GO:0003824">
    <property type="term" value="F:catalytic activity"/>
    <property type="evidence" value="ECO:0007669"/>
    <property type="project" value="InterPro"/>
</dbReference>
<dbReference type="Pfam" id="PF01230">
    <property type="entry name" value="HIT"/>
    <property type="match status" value="1"/>
</dbReference>
<evidence type="ECO:0000313" key="3">
    <source>
        <dbReference type="Proteomes" id="UP000030655"/>
    </source>
</evidence>
<accession>A0A059F122</accession>
<dbReference type="EMBL" id="KK365161">
    <property type="protein sequence ID" value="KCZ80807.1"/>
    <property type="molecule type" value="Genomic_DNA"/>
</dbReference>
<dbReference type="Proteomes" id="UP000030655">
    <property type="component" value="Unassembled WGS sequence"/>
</dbReference>
<evidence type="ECO:0000259" key="1">
    <source>
        <dbReference type="Pfam" id="PF01230"/>
    </source>
</evidence>
<gene>
    <name evidence="2" type="ORF">H312_01753</name>
</gene>
<protein>
    <recommendedName>
        <fullName evidence="1">HIT domain-containing protein</fullName>
    </recommendedName>
</protein>
<evidence type="ECO:0000313" key="2">
    <source>
        <dbReference type="EMBL" id="KCZ80807.1"/>
    </source>
</evidence>
<dbReference type="AlphaFoldDB" id="A0A059F122"/>
<feature type="domain" description="HIT" evidence="1">
    <location>
        <begin position="15"/>
        <end position="73"/>
    </location>
</feature>
<organism evidence="2 3">
    <name type="scientific">Anncaliia algerae PRA339</name>
    <dbReference type="NCBI Taxonomy" id="1288291"/>
    <lineage>
        <taxon>Eukaryota</taxon>
        <taxon>Fungi</taxon>
        <taxon>Fungi incertae sedis</taxon>
        <taxon>Microsporidia</taxon>
        <taxon>Tubulinosematoidea</taxon>
        <taxon>Tubulinosematidae</taxon>
        <taxon>Anncaliia</taxon>
    </lineage>
</organism>
<reference evidence="3" key="1">
    <citation type="submission" date="2013-02" db="EMBL/GenBank/DDBJ databases">
        <authorList>
            <consortium name="The Broad Institute Genome Sequencing Platform"/>
            <person name="Cuomo C."/>
            <person name="Becnel J."/>
            <person name="Sanscrainte N."/>
            <person name="Walker B."/>
            <person name="Young S.K."/>
            <person name="Zeng Q."/>
            <person name="Gargeya S."/>
            <person name="Fitzgerald M."/>
            <person name="Haas B."/>
            <person name="Abouelleil A."/>
            <person name="Alvarado L."/>
            <person name="Arachchi H.M."/>
            <person name="Berlin A.M."/>
            <person name="Chapman S.B."/>
            <person name="Dewar J."/>
            <person name="Goldberg J."/>
            <person name="Griggs A."/>
            <person name="Gujja S."/>
            <person name="Hansen M."/>
            <person name="Howarth C."/>
            <person name="Imamovic A."/>
            <person name="Larimer J."/>
            <person name="McCowan C."/>
            <person name="Murphy C."/>
            <person name="Neiman D."/>
            <person name="Pearson M."/>
            <person name="Priest M."/>
            <person name="Roberts A."/>
            <person name="Saif S."/>
            <person name="Shea T."/>
            <person name="Sisk P."/>
            <person name="Sykes S."/>
            <person name="Wortman J."/>
            <person name="Nusbaum C."/>
            <person name="Birren B."/>
        </authorList>
    </citation>
    <scope>NUCLEOTIDE SEQUENCE [LARGE SCALE GENOMIC DNA]</scope>
    <source>
        <strain evidence="3">PRA339</strain>
    </source>
</reference>
<feature type="non-terminal residue" evidence="2">
    <location>
        <position position="1"/>
    </location>
</feature>